<dbReference type="SUPFAM" id="SSF48452">
    <property type="entry name" value="TPR-like"/>
    <property type="match status" value="1"/>
</dbReference>
<dbReference type="Gene3D" id="2.60.120.330">
    <property type="entry name" value="B-lactam Antibiotic, Isopenicillin N Synthase, Chain"/>
    <property type="match status" value="1"/>
</dbReference>
<dbReference type="GO" id="GO:0051213">
    <property type="term" value="F:dioxygenase activity"/>
    <property type="evidence" value="ECO:0007669"/>
    <property type="project" value="UniProtKB-KW"/>
</dbReference>
<dbReference type="PANTHER" id="PTHR46332:SF5">
    <property type="entry name" value="ASPARTATE BETA-HYDROXYLASE DOMAIN CONTAINING 2"/>
    <property type="match status" value="1"/>
</dbReference>
<dbReference type="InterPro" id="IPR007803">
    <property type="entry name" value="Asp/Arg/Pro-Hydrxlase"/>
</dbReference>
<dbReference type="InterPro" id="IPR011990">
    <property type="entry name" value="TPR-like_helical_dom_sf"/>
</dbReference>
<dbReference type="GO" id="GO:0016020">
    <property type="term" value="C:membrane"/>
    <property type="evidence" value="ECO:0007669"/>
    <property type="project" value="TreeGrafter"/>
</dbReference>
<evidence type="ECO:0000313" key="5">
    <source>
        <dbReference type="EMBL" id="MBC2652465.1"/>
    </source>
</evidence>
<dbReference type="InterPro" id="IPR027443">
    <property type="entry name" value="IPNS-like_sf"/>
</dbReference>
<name>A0A7X1F8M9_9SPHN</name>
<dbReference type="SUPFAM" id="SSF51197">
    <property type="entry name" value="Clavaminate synthase-like"/>
    <property type="match status" value="1"/>
</dbReference>
<accession>A0A7X1F8M9</accession>
<dbReference type="PANTHER" id="PTHR46332">
    <property type="entry name" value="ASPARTATE BETA-HYDROXYLASE DOMAIN-CONTAINING PROTEIN 2"/>
    <property type="match status" value="1"/>
</dbReference>
<comment type="caution">
    <text evidence="5">The sequence shown here is derived from an EMBL/GenBank/DDBJ whole genome shotgun (WGS) entry which is preliminary data.</text>
</comment>
<sequence length="376" mass="40734">MAGAADPQQVVRAGIAALQAGDPARGAALLTEAAAVLPPEQIPWLALGNAQLALGRNDAAEAAIDQALLVDGRDVGALLFKGLLRERGGDARAAASFFQAALNQAAVTGCPPPFADLLDYARRALAAAETGFADHLMAAIGDDVSPTMRTAIDMLMGRTEPYLQQPSLFYYPFLPQKWFYDWRDFPWLEDMLALLPAMQDELAAVEDEAFTPYVVRVPGRPAPNNPLLDDPAWGAFYFWREGSRNEAAAARCPATLQALSLAPMPRIPGRAPNALWSRLLPGAHITPHVGLLNTRLICHIPIRPAPGCTLRVGGETRAWEPGVPLVFDDSVEHEARNDGPEPRVVLLFEIWRPEVPEEDRETLSRIFAAINGYGIG</sequence>
<evidence type="ECO:0000256" key="2">
    <source>
        <dbReference type="ARBA" id="ARBA00022964"/>
    </source>
</evidence>
<dbReference type="InterPro" id="IPR051821">
    <property type="entry name" value="Asp/Asn_beta-hydroxylase"/>
</dbReference>
<evidence type="ECO:0000256" key="3">
    <source>
        <dbReference type="ARBA" id="ARBA00023002"/>
    </source>
</evidence>
<dbReference type="Pfam" id="PF05118">
    <property type="entry name" value="Asp_Arg_Hydrox"/>
    <property type="match status" value="1"/>
</dbReference>
<evidence type="ECO:0000259" key="4">
    <source>
        <dbReference type="Pfam" id="PF05118"/>
    </source>
</evidence>
<keyword evidence="6" id="KW-1185">Reference proteome</keyword>
<keyword evidence="3" id="KW-0560">Oxidoreductase</keyword>
<dbReference type="RefSeq" id="WP_185683879.1">
    <property type="nucleotide sequence ID" value="NZ_JACLAU010000020.1"/>
</dbReference>
<dbReference type="EMBL" id="JACLAU010000020">
    <property type="protein sequence ID" value="MBC2652465.1"/>
    <property type="molecule type" value="Genomic_DNA"/>
</dbReference>
<gene>
    <name evidence="5" type="ORF">H7F49_12195</name>
</gene>
<dbReference type="AlphaFoldDB" id="A0A7X1F8M9"/>
<proteinExistence type="inferred from homology"/>
<organism evidence="5 6">
    <name type="scientific">Novosphingobium aerophilum</name>
    <dbReference type="NCBI Taxonomy" id="2839843"/>
    <lineage>
        <taxon>Bacteria</taxon>
        <taxon>Pseudomonadati</taxon>
        <taxon>Pseudomonadota</taxon>
        <taxon>Alphaproteobacteria</taxon>
        <taxon>Sphingomonadales</taxon>
        <taxon>Sphingomonadaceae</taxon>
        <taxon>Novosphingobium</taxon>
    </lineage>
</organism>
<evidence type="ECO:0000256" key="1">
    <source>
        <dbReference type="ARBA" id="ARBA00007730"/>
    </source>
</evidence>
<dbReference type="Proteomes" id="UP000520156">
    <property type="component" value="Unassembled WGS sequence"/>
</dbReference>
<comment type="similarity">
    <text evidence="1">Belongs to the aspartyl/asparaginyl beta-hydroxylase family.</text>
</comment>
<evidence type="ECO:0000313" key="6">
    <source>
        <dbReference type="Proteomes" id="UP000520156"/>
    </source>
</evidence>
<feature type="domain" description="Aspartyl/asparaginy/proline hydroxylase" evidence="4">
    <location>
        <begin position="229"/>
        <end position="353"/>
    </location>
</feature>
<protein>
    <submittedName>
        <fullName evidence="5">Aspartyl/asparaginyl beta-hydroxylase domain-containing protein</fullName>
    </submittedName>
</protein>
<dbReference type="Pfam" id="PF14559">
    <property type="entry name" value="TPR_19"/>
    <property type="match status" value="1"/>
</dbReference>
<reference evidence="5 6" key="1">
    <citation type="submission" date="2020-08" db="EMBL/GenBank/DDBJ databases">
        <title>The genome sequence of Novosphingobium flavum 4Y4.</title>
        <authorList>
            <person name="Liu Y."/>
        </authorList>
    </citation>
    <scope>NUCLEOTIDE SEQUENCE [LARGE SCALE GENOMIC DNA]</scope>
    <source>
        <strain evidence="5 6">4Y4</strain>
    </source>
</reference>
<keyword evidence="2" id="KW-0223">Dioxygenase</keyword>
<dbReference type="Gene3D" id="1.25.40.10">
    <property type="entry name" value="Tetratricopeptide repeat domain"/>
    <property type="match status" value="1"/>
</dbReference>